<dbReference type="GO" id="GO:0044718">
    <property type="term" value="P:siderophore transmembrane transport"/>
    <property type="evidence" value="ECO:0007669"/>
    <property type="project" value="TreeGrafter"/>
</dbReference>
<accession>A0A7V0Z453</accession>
<dbReference type="AlphaFoldDB" id="A0A7V0Z453"/>
<dbReference type="GO" id="GO:0015344">
    <property type="term" value="F:siderophore uptake transmembrane transporter activity"/>
    <property type="evidence" value="ECO:0007669"/>
    <property type="project" value="TreeGrafter"/>
</dbReference>
<keyword evidence="6 11" id="KW-0798">TonB box</keyword>
<keyword evidence="5" id="KW-0732">Signal</keyword>
<evidence type="ECO:0000256" key="1">
    <source>
        <dbReference type="ARBA" id="ARBA00004571"/>
    </source>
</evidence>
<keyword evidence="7 10" id="KW-0472">Membrane</keyword>
<dbReference type="Pfam" id="PF07715">
    <property type="entry name" value="Plug"/>
    <property type="match status" value="1"/>
</dbReference>
<evidence type="ECO:0000313" key="14">
    <source>
        <dbReference type="EMBL" id="HDY58270.1"/>
    </source>
</evidence>
<evidence type="ECO:0000256" key="9">
    <source>
        <dbReference type="ARBA" id="ARBA00023237"/>
    </source>
</evidence>
<evidence type="ECO:0000256" key="10">
    <source>
        <dbReference type="PROSITE-ProRule" id="PRU01360"/>
    </source>
</evidence>
<evidence type="ECO:0000256" key="11">
    <source>
        <dbReference type="RuleBase" id="RU003357"/>
    </source>
</evidence>
<evidence type="ECO:0000256" key="4">
    <source>
        <dbReference type="ARBA" id="ARBA00022692"/>
    </source>
</evidence>
<keyword evidence="4 10" id="KW-0812">Transmembrane</keyword>
<keyword evidence="9 10" id="KW-0998">Cell outer membrane</keyword>
<name>A0A7V0Z453_UNCW3</name>
<dbReference type="PANTHER" id="PTHR30069:SF29">
    <property type="entry name" value="HEMOGLOBIN AND HEMOGLOBIN-HAPTOGLOBIN-BINDING PROTEIN 1-RELATED"/>
    <property type="match status" value="1"/>
</dbReference>
<dbReference type="Pfam" id="PF00593">
    <property type="entry name" value="TonB_dep_Rec_b-barrel"/>
    <property type="match status" value="1"/>
</dbReference>
<dbReference type="Gene3D" id="2.40.170.20">
    <property type="entry name" value="TonB-dependent receptor, beta-barrel domain"/>
    <property type="match status" value="1"/>
</dbReference>
<dbReference type="InterPro" id="IPR036942">
    <property type="entry name" value="Beta-barrel_TonB_sf"/>
</dbReference>
<evidence type="ECO:0000256" key="2">
    <source>
        <dbReference type="ARBA" id="ARBA00022448"/>
    </source>
</evidence>
<keyword evidence="8 14" id="KW-0675">Receptor</keyword>
<dbReference type="EMBL" id="DSKY01000004">
    <property type="protein sequence ID" value="HDY58270.1"/>
    <property type="molecule type" value="Genomic_DNA"/>
</dbReference>
<dbReference type="InterPro" id="IPR037066">
    <property type="entry name" value="Plug_dom_sf"/>
</dbReference>
<comment type="subcellular location">
    <subcellularLocation>
        <location evidence="1 10">Cell outer membrane</location>
        <topology evidence="1 10">Multi-pass membrane protein</topology>
    </subcellularLocation>
</comment>
<organism evidence="14">
    <name type="scientific">candidate division WOR-3 bacterium</name>
    <dbReference type="NCBI Taxonomy" id="2052148"/>
    <lineage>
        <taxon>Bacteria</taxon>
        <taxon>Bacteria division WOR-3</taxon>
    </lineage>
</organism>
<comment type="similarity">
    <text evidence="10 11">Belongs to the TonB-dependent receptor family.</text>
</comment>
<evidence type="ECO:0000259" key="13">
    <source>
        <dbReference type="Pfam" id="PF07715"/>
    </source>
</evidence>
<evidence type="ECO:0000256" key="8">
    <source>
        <dbReference type="ARBA" id="ARBA00023170"/>
    </source>
</evidence>
<keyword evidence="2 10" id="KW-0813">Transport</keyword>
<keyword evidence="3 10" id="KW-1134">Transmembrane beta strand</keyword>
<evidence type="ECO:0000256" key="7">
    <source>
        <dbReference type="ARBA" id="ARBA00023136"/>
    </source>
</evidence>
<gene>
    <name evidence="14" type="ORF">ENP86_01760</name>
</gene>
<dbReference type="SUPFAM" id="SSF56935">
    <property type="entry name" value="Porins"/>
    <property type="match status" value="1"/>
</dbReference>
<dbReference type="InterPro" id="IPR000531">
    <property type="entry name" value="Beta-barrel_TonB"/>
</dbReference>
<proteinExistence type="inferred from homology"/>
<dbReference type="GO" id="GO:0009279">
    <property type="term" value="C:cell outer membrane"/>
    <property type="evidence" value="ECO:0007669"/>
    <property type="project" value="UniProtKB-SubCell"/>
</dbReference>
<evidence type="ECO:0000256" key="6">
    <source>
        <dbReference type="ARBA" id="ARBA00023077"/>
    </source>
</evidence>
<protein>
    <submittedName>
        <fullName evidence="14">TonB-dependent receptor</fullName>
    </submittedName>
</protein>
<dbReference type="PANTHER" id="PTHR30069">
    <property type="entry name" value="TONB-DEPENDENT OUTER MEMBRANE RECEPTOR"/>
    <property type="match status" value="1"/>
</dbReference>
<evidence type="ECO:0000256" key="3">
    <source>
        <dbReference type="ARBA" id="ARBA00022452"/>
    </source>
</evidence>
<dbReference type="PROSITE" id="PS52016">
    <property type="entry name" value="TONB_DEPENDENT_REC_3"/>
    <property type="match status" value="1"/>
</dbReference>
<evidence type="ECO:0000256" key="5">
    <source>
        <dbReference type="ARBA" id="ARBA00022729"/>
    </source>
</evidence>
<comment type="caution">
    <text evidence="14">The sequence shown here is derived from an EMBL/GenBank/DDBJ whole genome shotgun (WGS) entry which is preliminary data.</text>
</comment>
<sequence length="587" mass="66454">MKIIPAIVIALFSSAQTIYELEPVVVTANHYPKAISEITRILNVIDSTEIIKHSSLVEVLKNITGLDIKIRGDGTQVDPGIRGATFQQVLIMIDGVRVNDPQTGHHNLNIPVPLEDIGRIEILSGTASSLYGSDACGGVINIITKKSNRIKAGIGMGSYGYRRFDATVGYAQSYLGYKMEQSDGYEPGYEYKINNLFGKLRFNLGARLNNQLSIGYLHKPFGAKNFYAPYPSWEKNEALVINFNNQWFALPIVMFESSILFRTHIDTFVLDRTRPEFYANRHQSFTCGLQILSHFTPKKLGYLITGIEVFRDSINSTRLGMRHNQRLGFFSQIEKKFFAERIILLAGIRDDYYSRWGSTINPHISLALRVFPGLKLHTSSGSSFRAPTFTELYYYDPANLGDSLLKPERAWENEIGVTAVLKNFSYHSAVYLRNTDDNIDWVKNSEESVWQVKNIGKTRVFGLESSMSLSFGSLMNIKTGFSYTQIMHELPESYISKYALQVPVLKSFATLDVLSILEFNPVYYYYDDKSHQIIINTGINRKIAIGRKIDSNLSFNITNLLDNRYEDFQGVPIPGRQMKIGVNFGKI</sequence>
<feature type="domain" description="TonB-dependent receptor-like beta-barrel" evidence="12">
    <location>
        <begin position="155"/>
        <end position="485"/>
    </location>
</feature>
<evidence type="ECO:0000259" key="12">
    <source>
        <dbReference type="Pfam" id="PF00593"/>
    </source>
</evidence>
<reference evidence="14" key="1">
    <citation type="journal article" date="2020" name="mSystems">
        <title>Genome- and Community-Level Interaction Insights into Carbon Utilization and Element Cycling Functions of Hydrothermarchaeota in Hydrothermal Sediment.</title>
        <authorList>
            <person name="Zhou Z."/>
            <person name="Liu Y."/>
            <person name="Xu W."/>
            <person name="Pan J."/>
            <person name="Luo Z.H."/>
            <person name="Li M."/>
        </authorList>
    </citation>
    <scope>NUCLEOTIDE SEQUENCE [LARGE SCALE GENOMIC DNA]</scope>
    <source>
        <strain evidence="14">SpSt-258</strain>
    </source>
</reference>
<dbReference type="InterPro" id="IPR039426">
    <property type="entry name" value="TonB-dep_rcpt-like"/>
</dbReference>
<feature type="domain" description="TonB-dependent receptor plug" evidence="13">
    <location>
        <begin position="37"/>
        <end position="139"/>
    </location>
</feature>
<dbReference type="Gene3D" id="2.170.130.10">
    <property type="entry name" value="TonB-dependent receptor, plug domain"/>
    <property type="match status" value="1"/>
</dbReference>
<dbReference type="InterPro" id="IPR012910">
    <property type="entry name" value="Plug_dom"/>
</dbReference>